<comment type="function">
    <text evidence="13">Involved in mitotic nuclear envelope reassembly by promoting dephosphorylation of BAF/BANF1 during mitotic exit. Coordinates the control of BAF/BANF1 dephosphorylation by inhibiting VRK1 kinase and promoting dephosphorylation of BAF/BANF1 by protein phosphatase 2A (PP2A), thereby facilitating nuclear envelope assembly. May regulate nuclear localization of VRK1 in non-dividing cells. It is unclear whether it acts as a real PP2A regulatory subunit or whether it is involved in recruitment of the PP2A complex. Involved in brain development.</text>
</comment>
<dbReference type="EMBL" id="WAAD01022808">
    <property type="protein sequence ID" value="NWH49552.1"/>
    <property type="molecule type" value="Genomic_DNA"/>
</dbReference>
<dbReference type="PANTHER" id="PTHR12349:SF4">
    <property type="entry name" value="ANKYRIN REPEAT AND LEM DOMAIN-CONTAINING PROTEIN 2"/>
    <property type="match status" value="1"/>
</dbReference>
<evidence type="ECO:0000256" key="7">
    <source>
        <dbReference type="ARBA" id="ARBA00022824"/>
    </source>
</evidence>
<comment type="caution">
    <text evidence="19">The sequence shown here is derived from an EMBL/GenBank/DDBJ whole genome shotgun (WGS) entry which is preliminary data.</text>
</comment>
<dbReference type="PANTHER" id="PTHR12349">
    <property type="entry name" value="ANKYRIN REPEAT AND LEM DOMAIN-CONTAINING PROTEIN 2"/>
    <property type="match status" value="1"/>
</dbReference>
<evidence type="ECO:0000256" key="8">
    <source>
        <dbReference type="ARBA" id="ARBA00022968"/>
    </source>
</evidence>
<dbReference type="InterPro" id="IPR035006">
    <property type="entry name" value="LEM_ANKL2"/>
</dbReference>
<dbReference type="FunFam" id="1.25.40.20:FF:000072">
    <property type="entry name" value="Ankyrin repeat and LEM domain containing 2"/>
    <property type="match status" value="1"/>
</dbReference>
<feature type="compositionally biased region" description="Low complexity" evidence="17">
    <location>
        <begin position="692"/>
        <end position="704"/>
    </location>
</feature>
<dbReference type="Pfam" id="PF03020">
    <property type="entry name" value="LEM"/>
    <property type="match status" value="1"/>
</dbReference>
<keyword evidence="3" id="KW-0597">Phosphoprotein</keyword>
<gene>
    <name evidence="19" type="primary">Ankle2</name>
    <name evidence="19" type="ORF">FREMAG_R02225</name>
</gene>
<dbReference type="InterPro" id="IPR036770">
    <property type="entry name" value="Ankyrin_rpt-contain_sf"/>
</dbReference>
<evidence type="ECO:0000256" key="11">
    <source>
        <dbReference type="ARBA" id="ARBA00023136"/>
    </source>
</evidence>
<protein>
    <recommendedName>
        <fullName evidence="15">Ankyrin repeat and LEM domain-containing protein 2</fullName>
    </recommendedName>
    <alternativeName>
        <fullName evidence="16">LEM domain-containing protein 4</fullName>
    </alternativeName>
</protein>
<keyword evidence="12" id="KW-0131">Cell cycle</keyword>
<evidence type="ECO:0000256" key="16">
    <source>
        <dbReference type="ARBA" id="ARBA00081980"/>
    </source>
</evidence>
<comment type="subunit">
    <text evidence="14">Interacts with BAF/BANF1. Interacts with protein phosphatase 2A (PP2A) components PPP2C (PPP2CA or PPP2CB) and PPP2R1A.</text>
</comment>
<evidence type="ECO:0000256" key="3">
    <source>
        <dbReference type="ARBA" id="ARBA00022553"/>
    </source>
</evidence>
<dbReference type="SUPFAM" id="SSF63451">
    <property type="entry name" value="LEM domain"/>
    <property type="match status" value="1"/>
</dbReference>
<feature type="compositionally biased region" description="Basic and acidic residues" evidence="17">
    <location>
        <begin position="709"/>
        <end position="726"/>
    </location>
</feature>
<comment type="similarity">
    <text evidence="2">Belongs to the ANKLE2 family.</text>
</comment>
<dbReference type="InterPro" id="IPR003887">
    <property type="entry name" value="LEM_dom"/>
</dbReference>
<evidence type="ECO:0000313" key="20">
    <source>
        <dbReference type="Proteomes" id="UP000632118"/>
    </source>
</evidence>
<keyword evidence="10" id="KW-0040">ANK repeat</keyword>
<evidence type="ECO:0000313" key="19">
    <source>
        <dbReference type="EMBL" id="NWH49552.1"/>
    </source>
</evidence>
<evidence type="ECO:0000256" key="9">
    <source>
        <dbReference type="ARBA" id="ARBA00022989"/>
    </source>
</evidence>
<dbReference type="Gene3D" id="1.25.40.20">
    <property type="entry name" value="Ankyrin repeat-containing domain"/>
    <property type="match status" value="1"/>
</dbReference>
<name>A0A850W9W2_FREMA</name>
<keyword evidence="4" id="KW-0132">Cell division</keyword>
<feature type="non-terminal residue" evidence="19">
    <location>
        <position position="1"/>
    </location>
</feature>
<keyword evidence="6" id="KW-0498">Mitosis</keyword>
<dbReference type="GO" id="GO:0051721">
    <property type="term" value="F:protein phosphatase 2A binding"/>
    <property type="evidence" value="ECO:0007669"/>
    <property type="project" value="TreeGrafter"/>
</dbReference>
<feature type="region of interest" description="Disordered" evidence="17">
    <location>
        <begin position="831"/>
        <end position="870"/>
    </location>
</feature>
<dbReference type="Gene3D" id="1.10.720.40">
    <property type="match status" value="1"/>
</dbReference>
<dbReference type="GO" id="GO:0051301">
    <property type="term" value="P:cell division"/>
    <property type="evidence" value="ECO:0007669"/>
    <property type="project" value="UniProtKB-KW"/>
</dbReference>
<reference evidence="19" key="1">
    <citation type="submission" date="2019-09" db="EMBL/GenBank/DDBJ databases">
        <title>Bird 10,000 Genomes (B10K) Project - Family phase.</title>
        <authorList>
            <person name="Zhang G."/>
        </authorList>
    </citation>
    <scope>NUCLEOTIDE SEQUENCE</scope>
    <source>
        <strain evidence="19">B10K-DU-002-48</strain>
        <tissue evidence="19">Muscle</tissue>
    </source>
</reference>
<evidence type="ECO:0000259" key="18">
    <source>
        <dbReference type="PROSITE" id="PS50954"/>
    </source>
</evidence>
<dbReference type="CDD" id="cd12944">
    <property type="entry name" value="LEM_ANKL2"/>
    <property type="match status" value="1"/>
</dbReference>
<dbReference type="InterPro" id="IPR002110">
    <property type="entry name" value="Ankyrin_rpt"/>
</dbReference>
<proteinExistence type="inferred from homology"/>
<evidence type="ECO:0000256" key="12">
    <source>
        <dbReference type="ARBA" id="ARBA00023306"/>
    </source>
</evidence>
<dbReference type="PROSITE" id="PS50954">
    <property type="entry name" value="LEM"/>
    <property type="match status" value="1"/>
</dbReference>
<feature type="domain" description="LEM" evidence="18">
    <location>
        <begin position="9"/>
        <end position="53"/>
    </location>
</feature>
<dbReference type="InterPro" id="IPR056237">
    <property type="entry name" value="ANKLE2_3rd"/>
</dbReference>
<dbReference type="Pfam" id="PF12796">
    <property type="entry name" value="Ank_2"/>
    <property type="match status" value="1"/>
</dbReference>
<dbReference type="FunFam" id="1.10.720.40:FF:000001">
    <property type="entry name" value="LEM domain containing 2, isoform CRA_a"/>
    <property type="match status" value="1"/>
</dbReference>
<evidence type="ECO:0000256" key="6">
    <source>
        <dbReference type="ARBA" id="ARBA00022776"/>
    </source>
</evidence>
<accession>A0A850W9W2</accession>
<evidence type="ECO:0000256" key="17">
    <source>
        <dbReference type="SAM" id="MobiDB-lite"/>
    </source>
</evidence>
<sequence>GEITMDAILSRLKQLTPDELREEIVRAGLKCGPITSTTRFIFEKKLAQALLEQQGALEEKGSALSEEAAGNVPSDGSRAEAQKALKTAAVNHNGHRSVPEEVDFGYCVGLNPPEEDAVMHMNCSAPVCGAGCVGSQISAQTPSRDPPLFYGVCPVYDDILARNERIHVYEDKKEALQAVKMIKGSRFKAFSNREDAEKFAKGICDYFPSPSKSSLCLSPVKMGPFNRDGLCSPETETANKERANSYKSPRTQDLTAKLRKAVEKGDTATFSELIWSNPRYLIGSGDNPTVVQEGCRYNVMHVAAKENQPGICQLLLDTLENPEFMRLMYPDDNDVMLKNRIQYIVDLYLNTPDKMGFDTPLHFACKFGNLDVVNVLTSHPAIVKNPRNKYDQTPAEVVCERSKNKSAELKEKLREYLKGLYSEFYAVSGMYCGSLLSSIRFFNYFCFLKAEEFRRLWKTPPRERAGFFHNVRKSDLERGVERVGRYLKEYWYKKLAIDRAIKSKRLVLRVRLLLTEQYLRAKVTGRSKSKKCCNSISVGAFLDEDDDDMSLEEIKNRQNAARNISQPVVSKEPSIGDAECDILSMERTVNIIETSDHPRHYEKVVSSSKNGFCNPVSSERIMSDRKHLHDGEECLVSPVSNLLSEFESLSFQEQEVAGESNKITEKTENERILAEGKSQVRISKDHLDKTSHAVSPASSSEPSVTGKPGETKLGTEHKVPSEKERLSMASGMRTNEAQQHQELSSQKFLLKASPTNDNSKKLFLLGEQPSKLDSDVLAAIEGVEIDPQKYPIIYKWKHAVQSYSSSDRQSWPSPAQKARFKSQTIAASLPHASVYSNSGRNSPITGSPGKYGNAASFSPDPGSPGRYSPA</sequence>
<dbReference type="AlphaFoldDB" id="A0A850W9W2"/>
<dbReference type="GO" id="GO:0007399">
    <property type="term" value="P:nervous system development"/>
    <property type="evidence" value="ECO:0007669"/>
    <property type="project" value="UniProtKB-ARBA"/>
</dbReference>
<dbReference type="SMART" id="SM00248">
    <property type="entry name" value="ANK"/>
    <property type="match status" value="2"/>
</dbReference>
<keyword evidence="9" id="KW-1133">Transmembrane helix</keyword>
<keyword evidence="5" id="KW-0812">Transmembrane</keyword>
<evidence type="ECO:0000256" key="5">
    <source>
        <dbReference type="ARBA" id="ARBA00022692"/>
    </source>
</evidence>
<keyword evidence="20" id="KW-1185">Reference proteome</keyword>
<evidence type="ECO:0000256" key="2">
    <source>
        <dbReference type="ARBA" id="ARBA00007597"/>
    </source>
</evidence>
<organism evidence="19 20">
    <name type="scientific">Fregata magnificens</name>
    <name type="common">Magnificent frigatebird</name>
    <dbReference type="NCBI Taxonomy" id="37042"/>
    <lineage>
        <taxon>Eukaryota</taxon>
        <taxon>Metazoa</taxon>
        <taxon>Chordata</taxon>
        <taxon>Craniata</taxon>
        <taxon>Vertebrata</taxon>
        <taxon>Euteleostomi</taxon>
        <taxon>Archelosauria</taxon>
        <taxon>Archosauria</taxon>
        <taxon>Dinosauria</taxon>
        <taxon>Saurischia</taxon>
        <taxon>Theropoda</taxon>
        <taxon>Coelurosauria</taxon>
        <taxon>Aves</taxon>
        <taxon>Neognathae</taxon>
        <taxon>Neoaves</taxon>
        <taxon>Aequornithes</taxon>
        <taxon>Suliformes</taxon>
        <taxon>Fregatidae</taxon>
        <taxon>Fregata</taxon>
    </lineage>
</organism>
<keyword evidence="8" id="KW-0735">Signal-anchor</keyword>
<dbReference type="Pfam" id="PF24567">
    <property type="entry name" value="ANKLE2_3rd"/>
    <property type="match status" value="1"/>
</dbReference>
<evidence type="ECO:0000256" key="13">
    <source>
        <dbReference type="ARBA" id="ARBA00056222"/>
    </source>
</evidence>
<feature type="region of interest" description="Disordered" evidence="17">
    <location>
        <begin position="686"/>
        <end position="729"/>
    </location>
</feature>
<keyword evidence="11" id="KW-0472">Membrane</keyword>
<feature type="non-terminal residue" evidence="19">
    <location>
        <position position="870"/>
    </location>
</feature>
<evidence type="ECO:0000256" key="1">
    <source>
        <dbReference type="ARBA" id="ARBA00004643"/>
    </source>
</evidence>
<keyword evidence="7" id="KW-0256">Endoplasmic reticulum</keyword>
<evidence type="ECO:0000256" key="14">
    <source>
        <dbReference type="ARBA" id="ARBA00063367"/>
    </source>
</evidence>
<evidence type="ECO:0000256" key="4">
    <source>
        <dbReference type="ARBA" id="ARBA00022618"/>
    </source>
</evidence>
<evidence type="ECO:0000256" key="15">
    <source>
        <dbReference type="ARBA" id="ARBA00074558"/>
    </source>
</evidence>
<dbReference type="GO" id="GO:0031468">
    <property type="term" value="P:nuclear membrane reassembly"/>
    <property type="evidence" value="ECO:0007669"/>
    <property type="project" value="UniProtKB-ARBA"/>
</dbReference>
<dbReference type="OrthoDB" id="7446186at2759"/>
<dbReference type="GO" id="GO:0005789">
    <property type="term" value="C:endoplasmic reticulum membrane"/>
    <property type="evidence" value="ECO:0007669"/>
    <property type="project" value="UniProtKB-SubCell"/>
</dbReference>
<evidence type="ECO:0000256" key="10">
    <source>
        <dbReference type="ARBA" id="ARBA00023043"/>
    </source>
</evidence>
<dbReference type="SUPFAM" id="SSF48403">
    <property type="entry name" value="Ankyrin repeat"/>
    <property type="match status" value="1"/>
</dbReference>
<comment type="subcellular location">
    <subcellularLocation>
        <location evidence="1">Endoplasmic reticulum membrane</location>
        <topology evidence="1">Single-pass type III membrane protein</topology>
    </subcellularLocation>
</comment>
<feature type="compositionally biased region" description="Polar residues" evidence="17">
    <location>
        <begin position="834"/>
        <end position="845"/>
    </location>
</feature>
<dbReference type="InterPro" id="IPR011015">
    <property type="entry name" value="LEM/LEM-like_dom_sf"/>
</dbReference>
<dbReference type="SMART" id="SM00540">
    <property type="entry name" value="LEM"/>
    <property type="match status" value="1"/>
</dbReference>
<dbReference type="Proteomes" id="UP000632118">
    <property type="component" value="Unassembled WGS sequence"/>
</dbReference>